<dbReference type="InterPro" id="IPR036465">
    <property type="entry name" value="vWFA_dom_sf"/>
</dbReference>
<comment type="caution">
    <text evidence="3">The sequence shown here is derived from an EMBL/GenBank/DDBJ whole genome shotgun (WGS) entry which is preliminary data.</text>
</comment>
<dbReference type="Gene3D" id="3.40.50.410">
    <property type="entry name" value="von Willebrand factor, type A domain"/>
    <property type="match status" value="1"/>
</dbReference>
<feature type="domain" description="VWFA" evidence="2">
    <location>
        <begin position="244"/>
        <end position="427"/>
    </location>
</feature>
<organism evidence="3 4">
    <name type="scientific">Littorina saxatilis</name>
    <dbReference type="NCBI Taxonomy" id="31220"/>
    <lineage>
        <taxon>Eukaryota</taxon>
        <taxon>Metazoa</taxon>
        <taxon>Spiralia</taxon>
        <taxon>Lophotrochozoa</taxon>
        <taxon>Mollusca</taxon>
        <taxon>Gastropoda</taxon>
        <taxon>Caenogastropoda</taxon>
        <taxon>Littorinimorpha</taxon>
        <taxon>Littorinoidea</taxon>
        <taxon>Littorinidae</taxon>
        <taxon>Littorina</taxon>
    </lineage>
</organism>
<dbReference type="EMBL" id="JBAMIC010000004">
    <property type="protein sequence ID" value="KAK7108131.1"/>
    <property type="molecule type" value="Genomic_DNA"/>
</dbReference>
<evidence type="ECO:0000313" key="4">
    <source>
        <dbReference type="Proteomes" id="UP001374579"/>
    </source>
</evidence>
<feature type="region of interest" description="Disordered" evidence="1">
    <location>
        <begin position="114"/>
        <end position="149"/>
    </location>
</feature>
<feature type="region of interest" description="Disordered" evidence="1">
    <location>
        <begin position="1"/>
        <end position="93"/>
    </location>
</feature>
<name>A0AAN9BKR4_9CAEN</name>
<dbReference type="Pfam" id="PF00092">
    <property type="entry name" value="VWA"/>
    <property type="match status" value="1"/>
</dbReference>
<dbReference type="SUPFAM" id="SSF53300">
    <property type="entry name" value="vWA-like"/>
    <property type="match status" value="1"/>
</dbReference>
<dbReference type="AlphaFoldDB" id="A0AAN9BKR4"/>
<dbReference type="CDD" id="cd01450">
    <property type="entry name" value="vWFA_subfamily_ECM"/>
    <property type="match status" value="1"/>
</dbReference>
<dbReference type="PROSITE" id="PS50234">
    <property type="entry name" value="VWFA"/>
    <property type="match status" value="1"/>
</dbReference>
<evidence type="ECO:0000259" key="2">
    <source>
        <dbReference type="PROSITE" id="PS50234"/>
    </source>
</evidence>
<accession>A0AAN9BKR4</accession>
<dbReference type="PRINTS" id="PR00453">
    <property type="entry name" value="VWFADOMAIN"/>
</dbReference>
<keyword evidence="4" id="KW-1185">Reference proteome</keyword>
<feature type="compositionally biased region" description="Low complexity" evidence="1">
    <location>
        <begin position="114"/>
        <end position="123"/>
    </location>
</feature>
<evidence type="ECO:0000313" key="3">
    <source>
        <dbReference type="EMBL" id="KAK7108131.1"/>
    </source>
</evidence>
<reference evidence="3 4" key="1">
    <citation type="submission" date="2024-02" db="EMBL/GenBank/DDBJ databases">
        <title>Chromosome-scale genome assembly of the rough periwinkle Littorina saxatilis.</title>
        <authorList>
            <person name="De Jode A."/>
            <person name="Faria R."/>
            <person name="Formenti G."/>
            <person name="Sims Y."/>
            <person name="Smith T.P."/>
            <person name="Tracey A."/>
            <person name="Wood J.M.D."/>
            <person name="Zagrodzka Z.B."/>
            <person name="Johannesson K."/>
            <person name="Butlin R.K."/>
            <person name="Leder E.H."/>
        </authorList>
    </citation>
    <scope>NUCLEOTIDE SEQUENCE [LARGE SCALE GENOMIC DNA]</scope>
    <source>
        <strain evidence="3">Snail1</strain>
        <tissue evidence="3">Muscle</tissue>
    </source>
</reference>
<evidence type="ECO:0000256" key="1">
    <source>
        <dbReference type="SAM" id="MobiDB-lite"/>
    </source>
</evidence>
<dbReference type="InterPro" id="IPR002035">
    <property type="entry name" value="VWF_A"/>
</dbReference>
<sequence>MPTTTTPTTTTSIPTTTTPTTTTSIPTTTTPTTITSIATTSTPTTSTSTPTTSTSIPITTTPTTTTSTPTTTTSIPTTTTPTTTTSTPTTTTSIPTTIISTQAATITTSLATATPTTTQTTTTSPPPPPSFITSTQLTGSTTTPTTTTTTTTTTLAQTTTLALRCNVSVWTNWSRPYGPDLSIQRRERAVTVQGYDCPELEQTRVYSINQTVTNGTEMPLPLAMNITADNFAEEFIRGRNVSRDILLIVDASASITKADLDMIKNATKLLVQLFCDGFGNEATDNRLALIQFSSDAVASYYSFKDNQTNEVLEESIDKLFPMFGYTCTEKALGLATKAFLPDNGGRFNSTMRSDTLIITDGQFNCGGDVKEASLKLQEVSRVWALGIGVSDDPVAKTKIQSIVSDEDPRYFFSLEQFRDFENMLETIQERRSNDACV</sequence>
<dbReference type="SMART" id="SM00327">
    <property type="entry name" value="VWA"/>
    <property type="match status" value="1"/>
</dbReference>
<gene>
    <name evidence="3" type="ORF">V1264_015922</name>
</gene>
<feature type="compositionally biased region" description="Low complexity" evidence="1">
    <location>
        <begin position="131"/>
        <end position="149"/>
    </location>
</feature>
<proteinExistence type="predicted"/>
<protein>
    <recommendedName>
        <fullName evidence="2">VWFA domain-containing protein</fullName>
    </recommendedName>
</protein>
<dbReference type="Proteomes" id="UP001374579">
    <property type="component" value="Unassembled WGS sequence"/>
</dbReference>